<dbReference type="Proteomes" id="UP001232750">
    <property type="component" value="Unassembled WGS sequence"/>
</dbReference>
<keyword evidence="1" id="KW-0805">Transcription regulation</keyword>
<name>A0ABT7DPV3_9ACTN</name>
<accession>A0ABT7DPV3</accession>
<keyword evidence="3" id="KW-0804">Transcription</keyword>
<evidence type="ECO:0000256" key="1">
    <source>
        <dbReference type="ARBA" id="ARBA00023015"/>
    </source>
</evidence>
<dbReference type="InterPro" id="IPR001387">
    <property type="entry name" value="Cro/C1-type_HTH"/>
</dbReference>
<dbReference type="CDD" id="cd00093">
    <property type="entry name" value="HTH_XRE"/>
    <property type="match status" value="1"/>
</dbReference>
<dbReference type="InterPro" id="IPR010982">
    <property type="entry name" value="Lambda_DNA-bd_dom_sf"/>
</dbReference>
<evidence type="ECO:0000256" key="2">
    <source>
        <dbReference type="ARBA" id="ARBA00023125"/>
    </source>
</evidence>
<dbReference type="SUPFAM" id="SSF47413">
    <property type="entry name" value="lambda repressor-like DNA-binding domains"/>
    <property type="match status" value="1"/>
</dbReference>
<sequence length="146" mass="16179">MIASSGGAAYWPARVVGEAMRVRTWHVEESAAAHFSSSALLNTLRESKLCVEWLTTVYLPDLLSAYPFTMSELIKKDFGTRVRALREQTGLSTKKFALMVGLSKPYIIQIEHGNRNISLDTIERIAAGLNMTPSELLEGVGSYTRN</sequence>
<dbReference type="Gene3D" id="1.10.260.40">
    <property type="entry name" value="lambda repressor-like DNA-binding domains"/>
    <property type="match status" value="1"/>
</dbReference>
<dbReference type="InterPro" id="IPR050807">
    <property type="entry name" value="TransReg_Diox_bact_type"/>
</dbReference>
<evidence type="ECO:0000259" key="4">
    <source>
        <dbReference type="PROSITE" id="PS50943"/>
    </source>
</evidence>
<keyword evidence="2" id="KW-0238">DNA-binding</keyword>
<proteinExistence type="predicted"/>
<organism evidence="5 6">
    <name type="scientific">Gordonibacter faecis</name>
    <dbReference type="NCBI Taxonomy" id="3047475"/>
    <lineage>
        <taxon>Bacteria</taxon>
        <taxon>Bacillati</taxon>
        <taxon>Actinomycetota</taxon>
        <taxon>Coriobacteriia</taxon>
        <taxon>Eggerthellales</taxon>
        <taxon>Eggerthellaceae</taxon>
        <taxon>Gordonibacter</taxon>
    </lineage>
</organism>
<reference evidence="5 6" key="1">
    <citation type="submission" date="2023-05" db="EMBL/GenBank/DDBJ databases">
        <title>Gordonibacter KGMB12511T sp. nov., isolated from faeces of healthy Korean.</title>
        <authorList>
            <person name="Kim H.S."/>
            <person name="Kim J.-S."/>
            <person name="Suh M.K."/>
            <person name="Eom M.K."/>
            <person name="Do H.E."/>
            <person name="Lee J.-S."/>
        </authorList>
    </citation>
    <scope>NUCLEOTIDE SEQUENCE [LARGE SCALE GENOMIC DNA]</scope>
    <source>
        <strain evidence="5 6">KGMB12511</strain>
    </source>
</reference>
<dbReference type="PROSITE" id="PS50943">
    <property type="entry name" value="HTH_CROC1"/>
    <property type="match status" value="1"/>
</dbReference>
<comment type="caution">
    <text evidence="5">The sequence shown here is derived from an EMBL/GenBank/DDBJ whole genome shotgun (WGS) entry which is preliminary data.</text>
</comment>
<keyword evidence="6" id="KW-1185">Reference proteome</keyword>
<dbReference type="RefSeq" id="WP_283832772.1">
    <property type="nucleotide sequence ID" value="NZ_JASJEU010000022.1"/>
</dbReference>
<protein>
    <submittedName>
        <fullName evidence="5">Helix-turn-helix transcriptional regulator</fullName>
    </submittedName>
</protein>
<dbReference type="PANTHER" id="PTHR46797:SF23">
    <property type="entry name" value="HTH-TYPE TRANSCRIPTIONAL REGULATOR SUTR"/>
    <property type="match status" value="1"/>
</dbReference>
<evidence type="ECO:0000313" key="6">
    <source>
        <dbReference type="Proteomes" id="UP001232750"/>
    </source>
</evidence>
<dbReference type="Pfam" id="PF01381">
    <property type="entry name" value="HTH_3"/>
    <property type="match status" value="1"/>
</dbReference>
<evidence type="ECO:0000313" key="5">
    <source>
        <dbReference type="EMBL" id="MDJ1651427.1"/>
    </source>
</evidence>
<dbReference type="PANTHER" id="PTHR46797">
    <property type="entry name" value="HTH-TYPE TRANSCRIPTIONAL REGULATOR"/>
    <property type="match status" value="1"/>
</dbReference>
<dbReference type="EMBL" id="JASJEU010000022">
    <property type="protein sequence ID" value="MDJ1651427.1"/>
    <property type="molecule type" value="Genomic_DNA"/>
</dbReference>
<evidence type="ECO:0000256" key="3">
    <source>
        <dbReference type="ARBA" id="ARBA00023163"/>
    </source>
</evidence>
<feature type="domain" description="HTH cro/C1-type" evidence="4">
    <location>
        <begin position="82"/>
        <end position="136"/>
    </location>
</feature>
<dbReference type="SMART" id="SM00530">
    <property type="entry name" value="HTH_XRE"/>
    <property type="match status" value="1"/>
</dbReference>
<gene>
    <name evidence="5" type="ORF">QNJ86_11500</name>
</gene>